<dbReference type="PROSITE" id="PS00061">
    <property type="entry name" value="ADH_SHORT"/>
    <property type="match status" value="1"/>
</dbReference>
<dbReference type="Pfam" id="PF13561">
    <property type="entry name" value="adh_short_C2"/>
    <property type="match status" value="1"/>
</dbReference>
<evidence type="ECO:0000313" key="6">
    <source>
        <dbReference type="EMBL" id="PIA24794.1"/>
    </source>
</evidence>
<reference evidence="6 7" key="1">
    <citation type="submission" date="2017-09" db="EMBL/GenBank/DDBJ databases">
        <title>WGS assembly of Aquilegia coerulea Goldsmith.</title>
        <authorList>
            <person name="Hodges S."/>
            <person name="Kramer E."/>
            <person name="Nordborg M."/>
            <person name="Tomkins J."/>
            <person name="Borevitz J."/>
            <person name="Derieg N."/>
            <person name="Yan J."/>
            <person name="Mihaltcheva S."/>
            <person name="Hayes R.D."/>
            <person name="Rokhsar D."/>
        </authorList>
    </citation>
    <scope>NUCLEOTIDE SEQUENCE [LARGE SCALE GENOMIC DNA]</scope>
    <source>
        <strain evidence="7">cv. Goldsmith</strain>
    </source>
</reference>
<evidence type="ECO:0000256" key="2">
    <source>
        <dbReference type="ARBA" id="ARBA00023002"/>
    </source>
</evidence>
<keyword evidence="2" id="KW-0560">Oxidoreductase</keyword>
<dbReference type="AlphaFoldDB" id="A0A2G5C0K0"/>
<dbReference type="EC" id="1.1.1.331" evidence="3"/>
<keyword evidence="1" id="KW-0521">NADP</keyword>
<dbReference type="InterPro" id="IPR002347">
    <property type="entry name" value="SDR_fam"/>
</dbReference>
<dbReference type="GO" id="GO:0120529">
    <property type="term" value="F:secoisolariciresinol dehydrogenase activity"/>
    <property type="evidence" value="ECO:0007669"/>
    <property type="project" value="UniProtKB-EC"/>
</dbReference>
<evidence type="ECO:0000256" key="4">
    <source>
        <dbReference type="ARBA" id="ARBA00071098"/>
    </source>
</evidence>
<evidence type="ECO:0000256" key="1">
    <source>
        <dbReference type="ARBA" id="ARBA00022857"/>
    </source>
</evidence>
<dbReference type="InterPro" id="IPR020904">
    <property type="entry name" value="Sc_DH/Rdtase_CS"/>
</dbReference>
<dbReference type="Gene3D" id="3.40.50.720">
    <property type="entry name" value="NAD(P)-binding Rossmann-like Domain"/>
    <property type="match status" value="1"/>
</dbReference>
<keyword evidence="5" id="KW-0812">Transmembrane</keyword>
<keyword evidence="5" id="KW-0472">Membrane</keyword>
<organism evidence="6 7">
    <name type="scientific">Aquilegia coerulea</name>
    <name type="common">Rocky mountain columbine</name>
    <dbReference type="NCBI Taxonomy" id="218851"/>
    <lineage>
        <taxon>Eukaryota</taxon>
        <taxon>Viridiplantae</taxon>
        <taxon>Streptophyta</taxon>
        <taxon>Embryophyta</taxon>
        <taxon>Tracheophyta</taxon>
        <taxon>Spermatophyta</taxon>
        <taxon>Magnoliopsida</taxon>
        <taxon>Ranunculales</taxon>
        <taxon>Ranunculaceae</taxon>
        <taxon>Thalictroideae</taxon>
        <taxon>Aquilegia</taxon>
    </lineage>
</organism>
<feature type="transmembrane region" description="Helical" evidence="5">
    <location>
        <begin position="151"/>
        <end position="171"/>
    </location>
</feature>
<dbReference type="STRING" id="218851.A0A2G5C0K0"/>
<keyword evidence="5" id="KW-1133">Transmembrane helix</keyword>
<evidence type="ECO:0000256" key="3">
    <source>
        <dbReference type="ARBA" id="ARBA00066949"/>
    </source>
</evidence>
<dbReference type="GO" id="GO:0009807">
    <property type="term" value="P:lignan biosynthetic process"/>
    <property type="evidence" value="ECO:0007669"/>
    <property type="project" value="UniProtKB-ARBA"/>
</dbReference>
<accession>A0A2G5C0K0</accession>
<protein>
    <recommendedName>
        <fullName evidence="4">Secoisolariciresinol dehydrogenase</fullName>
        <ecNumber evidence="3">1.1.1.331</ecNumber>
    </recommendedName>
</protein>
<evidence type="ECO:0000256" key="5">
    <source>
        <dbReference type="SAM" id="Phobius"/>
    </source>
</evidence>
<dbReference type="OrthoDB" id="417891at2759"/>
<dbReference type="InterPro" id="IPR036291">
    <property type="entry name" value="NAD(P)-bd_dom_sf"/>
</dbReference>
<proteinExistence type="predicted"/>
<dbReference type="PRINTS" id="PR00081">
    <property type="entry name" value="GDHRDH"/>
</dbReference>
<sequence>MGETEIGGIGQGLRWSLKGTSALVTGGTRGIGHAIVEKLARFGATVYTCSRKQDEVDECLKQWKNKGFQVAGSVCDVSSRPDREKLMKDVAGYFNGKINILVNNAGISILKEAIDFTAEDYSRLMSINFEACFHLSQIAYPYLKASGNGNVVFISSVCGIIATSLLSLYAATKGAINQITKNLACEWAKDNIRVNAVTPWVINTPMVQAHAKSDRGKEELIEGFIARAPMGRAGEASEVSALVAFICLPAASYITGQTISVDGGYTVNGFP</sequence>
<dbReference type="InterPro" id="IPR045000">
    <property type="entry name" value="TR"/>
</dbReference>
<dbReference type="InParanoid" id="A0A2G5C0K0"/>
<dbReference type="Proteomes" id="UP000230069">
    <property type="component" value="Unassembled WGS sequence"/>
</dbReference>
<dbReference type="PANTHER" id="PTHR42898:SF79">
    <property type="entry name" value="NAD(P)-BINDING ROSSMANN-FOLD PROTEIN"/>
    <property type="match status" value="1"/>
</dbReference>
<gene>
    <name evidence="6" type="ORF">AQUCO_28300001v1</name>
</gene>
<dbReference type="SUPFAM" id="SSF51735">
    <property type="entry name" value="NAD(P)-binding Rossmann-fold domains"/>
    <property type="match status" value="1"/>
</dbReference>
<dbReference type="EMBL" id="KZ305227">
    <property type="protein sequence ID" value="PIA24794.1"/>
    <property type="molecule type" value="Genomic_DNA"/>
</dbReference>
<evidence type="ECO:0000313" key="7">
    <source>
        <dbReference type="Proteomes" id="UP000230069"/>
    </source>
</evidence>
<keyword evidence="7" id="KW-1185">Reference proteome</keyword>
<dbReference type="FunFam" id="3.40.50.720:FF:000084">
    <property type="entry name" value="Short-chain dehydrogenase reductase"/>
    <property type="match status" value="1"/>
</dbReference>
<dbReference type="PRINTS" id="PR00080">
    <property type="entry name" value="SDRFAMILY"/>
</dbReference>
<dbReference type="PANTHER" id="PTHR42898">
    <property type="entry name" value="TROPINONE REDUCTASE"/>
    <property type="match status" value="1"/>
</dbReference>
<name>A0A2G5C0K0_AQUCA</name>